<keyword evidence="4" id="KW-0378">Hydrolase</keyword>
<dbReference type="GO" id="GO:0006508">
    <property type="term" value="P:proteolysis"/>
    <property type="evidence" value="ECO:0007669"/>
    <property type="project" value="UniProtKB-KW"/>
</dbReference>
<dbReference type="Proteomes" id="UP000029736">
    <property type="component" value="Unassembled WGS sequence"/>
</dbReference>
<dbReference type="RefSeq" id="WP_152604985.1">
    <property type="nucleotide sequence ID" value="NZ_JBKAGJ010000007.1"/>
</dbReference>
<dbReference type="InterPro" id="IPR029062">
    <property type="entry name" value="Class_I_gatase-like"/>
</dbReference>
<comment type="caution">
    <text evidence="10">The sequence shown here is derived from an EMBL/GenBank/DDBJ whole genome shotgun (WGS) entry which is preliminary data.</text>
</comment>
<dbReference type="GO" id="GO:0004181">
    <property type="term" value="F:metallocarboxypeptidase activity"/>
    <property type="evidence" value="ECO:0007669"/>
    <property type="project" value="InterPro"/>
</dbReference>
<dbReference type="GO" id="GO:0008270">
    <property type="term" value="F:zinc ion binding"/>
    <property type="evidence" value="ECO:0007669"/>
    <property type="project" value="InterPro"/>
</dbReference>
<evidence type="ECO:0000256" key="4">
    <source>
        <dbReference type="ARBA" id="ARBA00022801"/>
    </source>
</evidence>
<dbReference type="STRING" id="1524460.IX84_10815"/>
<dbReference type="EMBL" id="JPOS01000020">
    <property type="protein sequence ID" value="KGE88287.1"/>
    <property type="molecule type" value="Genomic_DNA"/>
</dbReference>
<dbReference type="OrthoDB" id="9758209at2"/>
<dbReference type="SUPFAM" id="SSF52317">
    <property type="entry name" value="Class I glutamine amidotransferase-like"/>
    <property type="match status" value="1"/>
</dbReference>
<keyword evidence="10" id="KW-0121">Carboxypeptidase</keyword>
<evidence type="ECO:0000256" key="3">
    <source>
        <dbReference type="ARBA" id="ARBA00022670"/>
    </source>
</evidence>
<evidence type="ECO:0000256" key="2">
    <source>
        <dbReference type="ARBA" id="ARBA00005988"/>
    </source>
</evidence>
<feature type="domain" description="Peptidase M14" evidence="9">
    <location>
        <begin position="30"/>
        <end position="368"/>
    </location>
</feature>
<keyword evidence="3" id="KW-0645">Protease</keyword>
<proteinExistence type="inferred from homology"/>
<dbReference type="SMART" id="SM00631">
    <property type="entry name" value="Zn_pept"/>
    <property type="match status" value="1"/>
</dbReference>
<evidence type="ECO:0000313" key="11">
    <source>
        <dbReference type="Proteomes" id="UP000029736"/>
    </source>
</evidence>
<feature type="active site" description="Proton donor/acceptor" evidence="7">
    <location>
        <position position="348"/>
    </location>
</feature>
<comment type="similarity">
    <text evidence="2 7">Belongs to the peptidase M14 family.</text>
</comment>
<feature type="region of interest" description="Disordered" evidence="8">
    <location>
        <begin position="696"/>
        <end position="716"/>
    </location>
</feature>
<keyword evidence="6" id="KW-0482">Metalloprotease</keyword>
<gene>
    <name evidence="10" type="ORF">IX84_10815</name>
</gene>
<evidence type="ECO:0000259" key="9">
    <source>
        <dbReference type="PROSITE" id="PS52035"/>
    </source>
</evidence>
<keyword evidence="5" id="KW-0862">Zinc</keyword>
<accession>A0A098SB09</accession>
<dbReference type="PROSITE" id="PS52035">
    <property type="entry name" value="PEPTIDASE_M14"/>
    <property type="match status" value="1"/>
</dbReference>
<keyword evidence="11" id="KW-1185">Reference proteome</keyword>
<dbReference type="PANTHER" id="PTHR11705:SF143">
    <property type="entry name" value="SLL0236 PROTEIN"/>
    <property type="match status" value="1"/>
</dbReference>
<dbReference type="Pfam" id="PF00246">
    <property type="entry name" value="Peptidase_M14"/>
    <property type="match status" value="1"/>
</dbReference>
<evidence type="ECO:0000256" key="6">
    <source>
        <dbReference type="ARBA" id="ARBA00023049"/>
    </source>
</evidence>
<evidence type="ECO:0000256" key="1">
    <source>
        <dbReference type="ARBA" id="ARBA00001947"/>
    </source>
</evidence>
<evidence type="ECO:0000256" key="7">
    <source>
        <dbReference type="PROSITE-ProRule" id="PRU01379"/>
    </source>
</evidence>
<dbReference type="GO" id="GO:0005615">
    <property type="term" value="C:extracellular space"/>
    <property type="evidence" value="ECO:0007669"/>
    <property type="project" value="TreeGrafter"/>
</dbReference>
<feature type="compositionally biased region" description="Basic and acidic residues" evidence="8">
    <location>
        <begin position="697"/>
        <end position="708"/>
    </location>
</feature>
<dbReference type="Gene3D" id="3.40.630.10">
    <property type="entry name" value="Zn peptidases"/>
    <property type="match status" value="1"/>
</dbReference>
<comment type="cofactor">
    <cofactor evidence="1">
        <name>Zn(2+)</name>
        <dbReference type="ChEBI" id="CHEBI:29105"/>
    </cofactor>
</comment>
<dbReference type="AlphaFoldDB" id="A0A098SB09"/>
<evidence type="ECO:0000313" key="10">
    <source>
        <dbReference type="EMBL" id="KGE88287.1"/>
    </source>
</evidence>
<sequence>MSSRFLLICAALWLPLLLDAQLLSPSAFLPHQHGEQFTPHHIVVDYMEHVAAQSPRVQIQQYGTSYEGRPLLLLTISDPGNLDRLEDIRKNNLRRARQIEGETSPELDKAIVWLSFGVHGNEAGATESSMSVLYELVREDNPQASEWLKETVVLLDPALNPDGYARYTDWYRRVAPVINTPERATLEHQEPWPGGRVNHYHFDLNRDWAWQTQTESQHRMEVYQQWMPHLHVDYHEQYPDNPYYFAPAAAPYHEFITDWQSDFQYEIGQNHARHFDQQGWLYFTREVFDLLYPSYGDTYPTFNGAVGMTYEQAGHGISGRAILMENGDTLTLKDRIAHHTKTALSTIEVAYRSRSEMLEKFQAYFDKALRDPMGEYRSYVISKDNPVGKLKALTQLLGRNNIQYGTATDSRKLSAFDYQKGGKASVAIQKGDLIVSAYQPQSVLAQVLFEPFPKLEDSLTYDITAWALPYAYGLQAFASAEKINADPGYTLPAVTPVTADKPYAYVAPWTSVADARFLAALQREGIKVRSAMASFGIQGEDYEGGTLVITRADNRKLSGFDEKVRQIAEAHGQQLKTLKTGFSDEGFDLGSDNLNFLKAPKVALFAGSSVDAGNYGEVWHFFEQVLEYPLFLLEADQLSSTDLDEYNVIVLAEGRYSIDEASNQALQRWMRQGGRLIALGQANRSLAGQSGFNLSSKEVKTESEEKPAPETYGGSSRRAISNYIPGAIFPANVDSTHPLGFGLGKTYHSLKTSGAAYQLLSEGWNVGYLEDPVTPIGFAGSQAISRQGGTLVFGIENKGQGSVIYLIDNPLFRGFWEEGQLLFCNALFLAGQ</sequence>
<organism evidence="10 11">
    <name type="scientific">Phaeodactylibacter xiamenensis</name>
    <dbReference type="NCBI Taxonomy" id="1524460"/>
    <lineage>
        <taxon>Bacteria</taxon>
        <taxon>Pseudomonadati</taxon>
        <taxon>Bacteroidota</taxon>
        <taxon>Saprospiria</taxon>
        <taxon>Saprospirales</taxon>
        <taxon>Haliscomenobacteraceae</taxon>
        <taxon>Phaeodactylibacter</taxon>
    </lineage>
</organism>
<protein>
    <submittedName>
        <fullName evidence="10">Zinc carboxypeptidase</fullName>
    </submittedName>
</protein>
<evidence type="ECO:0000256" key="5">
    <source>
        <dbReference type="ARBA" id="ARBA00022833"/>
    </source>
</evidence>
<evidence type="ECO:0000256" key="8">
    <source>
        <dbReference type="SAM" id="MobiDB-lite"/>
    </source>
</evidence>
<dbReference type="InterPro" id="IPR000834">
    <property type="entry name" value="Peptidase_M14"/>
</dbReference>
<dbReference type="PANTHER" id="PTHR11705">
    <property type="entry name" value="PROTEASE FAMILY M14 CARBOXYPEPTIDASE A,B"/>
    <property type="match status" value="1"/>
</dbReference>
<dbReference type="SUPFAM" id="SSF53187">
    <property type="entry name" value="Zn-dependent exopeptidases"/>
    <property type="match status" value="1"/>
</dbReference>
<name>A0A098SB09_9BACT</name>
<reference evidence="10 11" key="1">
    <citation type="journal article" date="2014" name="Int. J. Syst. Evol. Microbiol.">
        <title>Phaeodactylibacter xiamenensis gen. nov., sp. nov., a member of the family Saprospiraceae isolated from the marine alga Phaeodactylum tricornutum.</title>
        <authorList>
            <person name="Chen Z.Jr."/>
            <person name="Lei X."/>
            <person name="Lai Q."/>
            <person name="Li Y."/>
            <person name="Zhang B."/>
            <person name="Zhang J."/>
            <person name="Zhang H."/>
            <person name="Yang L."/>
            <person name="Zheng W."/>
            <person name="Tian Y."/>
            <person name="Yu Z."/>
            <person name="Xu H.Jr."/>
            <person name="Zheng T."/>
        </authorList>
    </citation>
    <scope>NUCLEOTIDE SEQUENCE [LARGE SCALE GENOMIC DNA]</scope>
    <source>
        <strain evidence="10 11">KD52</strain>
    </source>
</reference>